<sequence length="70" mass="7889">MLPPPITAIFMGSSFAFRFRYFFASQVDAGVAVYGAVDHVERAGRRYRIWGVRNRASVNRPPSGRKPSRS</sequence>
<evidence type="ECO:0000313" key="1">
    <source>
        <dbReference type="EMBL" id="GES06778.1"/>
    </source>
</evidence>
<accession>A0A5M3WK51</accession>
<dbReference type="EMBL" id="BLAE01000004">
    <property type="protein sequence ID" value="GES06778.1"/>
    <property type="molecule type" value="Genomic_DNA"/>
</dbReference>
<reference evidence="1 2" key="1">
    <citation type="submission" date="2019-10" db="EMBL/GenBank/DDBJ databases">
        <title>Whole genome shotgun sequence of Acrocarpospora macrocephala NBRC 16266.</title>
        <authorList>
            <person name="Ichikawa N."/>
            <person name="Kimura A."/>
            <person name="Kitahashi Y."/>
            <person name="Komaki H."/>
            <person name="Oguchi A."/>
        </authorList>
    </citation>
    <scope>NUCLEOTIDE SEQUENCE [LARGE SCALE GENOMIC DNA]</scope>
    <source>
        <strain evidence="1 2">NBRC 16266</strain>
    </source>
</reference>
<gene>
    <name evidence="1" type="ORF">Amac_003730</name>
</gene>
<dbReference type="Proteomes" id="UP000331127">
    <property type="component" value="Unassembled WGS sequence"/>
</dbReference>
<organism evidence="1 2">
    <name type="scientific">Acrocarpospora macrocephala</name>
    <dbReference type="NCBI Taxonomy" id="150177"/>
    <lineage>
        <taxon>Bacteria</taxon>
        <taxon>Bacillati</taxon>
        <taxon>Actinomycetota</taxon>
        <taxon>Actinomycetes</taxon>
        <taxon>Streptosporangiales</taxon>
        <taxon>Streptosporangiaceae</taxon>
        <taxon>Acrocarpospora</taxon>
    </lineage>
</organism>
<name>A0A5M3WK51_9ACTN</name>
<dbReference type="AlphaFoldDB" id="A0A5M3WK51"/>
<evidence type="ECO:0000313" key="2">
    <source>
        <dbReference type="Proteomes" id="UP000331127"/>
    </source>
</evidence>
<protein>
    <submittedName>
        <fullName evidence="1">Uncharacterized protein</fullName>
    </submittedName>
</protein>
<comment type="caution">
    <text evidence="1">The sequence shown here is derived from an EMBL/GenBank/DDBJ whole genome shotgun (WGS) entry which is preliminary data.</text>
</comment>
<keyword evidence="2" id="KW-1185">Reference proteome</keyword>
<proteinExistence type="predicted"/>